<keyword evidence="2" id="KW-1185">Reference proteome</keyword>
<dbReference type="EMBL" id="JAVRHL010000003">
    <property type="protein sequence ID" value="MDT0683476.1"/>
    <property type="molecule type" value="Genomic_DNA"/>
</dbReference>
<protein>
    <submittedName>
        <fullName evidence="1">Uncharacterized protein</fullName>
    </submittedName>
</protein>
<dbReference type="RefSeq" id="WP_311692066.1">
    <property type="nucleotide sequence ID" value="NZ_JAVRHL010000003.1"/>
</dbReference>
<comment type="caution">
    <text evidence="1">The sequence shown here is derived from an EMBL/GenBank/DDBJ whole genome shotgun (WGS) entry which is preliminary data.</text>
</comment>
<evidence type="ECO:0000313" key="1">
    <source>
        <dbReference type="EMBL" id="MDT0683476.1"/>
    </source>
</evidence>
<organism evidence="1 2">
    <name type="scientific">Tropicimonas omnivorans</name>
    <dbReference type="NCBI Taxonomy" id="3075590"/>
    <lineage>
        <taxon>Bacteria</taxon>
        <taxon>Pseudomonadati</taxon>
        <taxon>Pseudomonadota</taxon>
        <taxon>Alphaproteobacteria</taxon>
        <taxon>Rhodobacterales</taxon>
        <taxon>Roseobacteraceae</taxon>
        <taxon>Tropicimonas</taxon>
    </lineage>
</organism>
<dbReference type="Proteomes" id="UP001265259">
    <property type="component" value="Unassembled WGS sequence"/>
</dbReference>
<gene>
    <name evidence="1" type="ORF">RM543_12335</name>
</gene>
<dbReference type="Pfam" id="PF12974">
    <property type="entry name" value="Phosphonate-bd"/>
    <property type="match status" value="1"/>
</dbReference>
<proteinExistence type="predicted"/>
<reference evidence="1 2" key="1">
    <citation type="submission" date="2023-09" db="EMBL/GenBank/DDBJ databases">
        <authorList>
            <person name="Rey-Velasco X."/>
        </authorList>
    </citation>
    <scope>NUCLEOTIDE SEQUENCE [LARGE SCALE GENOMIC DNA]</scope>
    <source>
        <strain evidence="1 2">F158</strain>
    </source>
</reference>
<name>A0ABU3DIB8_9RHOB</name>
<accession>A0ABU3DIB8</accession>
<evidence type="ECO:0000313" key="2">
    <source>
        <dbReference type="Proteomes" id="UP001265259"/>
    </source>
</evidence>
<sequence length="224" mass="23716">MIAALPALAGAEAETAELWSLIRDHLRERAITAPGELEDVRPTQVIGDEHLLLAEIPAHAYLSNRDDLTLLGTFDRDIDGVPAGFSCRVLLKRLGEETPEGPVAATDASLAEIFDRIPSKAETPTEAARAVAEGTADLAAMDVAEWRRIRHADPDLAENLEEAARSDALAGPALVTRQDRLAGALRVAIAAAVTSLPPETRSSLGIAGLLGVTDAAYDRMASQN</sequence>